<protein>
    <submittedName>
        <fullName evidence="1">Uncharacterized protein</fullName>
    </submittedName>
</protein>
<dbReference type="STRING" id="555512.SAMN04487993_1001297"/>
<evidence type="ECO:0000313" key="2">
    <source>
        <dbReference type="Proteomes" id="UP000199093"/>
    </source>
</evidence>
<proteinExistence type="predicted"/>
<accession>A0A1G8I8X0</accession>
<dbReference type="PROSITE" id="PS51257">
    <property type="entry name" value="PROKAR_LIPOPROTEIN"/>
    <property type="match status" value="1"/>
</dbReference>
<dbReference type="AlphaFoldDB" id="A0A1G8I8X0"/>
<dbReference type="RefSeq" id="WP_089842646.1">
    <property type="nucleotide sequence ID" value="NZ_FNEJ01000001.1"/>
</dbReference>
<name>A0A1G8I8X0_9RHOB</name>
<keyword evidence="2" id="KW-1185">Reference proteome</keyword>
<sequence>MRHTGSALVCLALLTACGPPEDDPRIRPSVDTNVVLTPDGIRTSTGVSVRSGPVSLGVHL</sequence>
<organism evidence="1 2">
    <name type="scientific">Salipiger marinus</name>
    <dbReference type="NCBI Taxonomy" id="555512"/>
    <lineage>
        <taxon>Bacteria</taxon>
        <taxon>Pseudomonadati</taxon>
        <taxon>Pseudomonadota</taxon>
        <taxon>Alphaproteobacteria</taxon>
        <taxon>Rhodobacterales</taxon>
        <taxon>Roseobacteraceae</taxon>
        <taxon>Salipiger</taxon>
    </lineage>
</organism>
<gene>
    <name evidence="1" type="ORF">SAMN04487993_1001297</name>
</gene>
<reference evidence="1 2" key="1">
    <citation type="submission" date="2016-10" db="EMBL/GenBank/DDBJ databases">
        <authorList>
            <person name="de Groot N.N."/>
        </authorList>
    </citation>
    <scope>NUCLEOTIDE SEQUENCE [LARGE SCALE GENOMIC DNA]</scope>
    <source>
        <strain evidence="1 2">DSM 26424</strain>
    </source>
</reference>
<dbReference type="Proteomes" id="UP000199093">
    <property type="component" value="Unassembled WGS sequence"/>
</dbReference>
<evidence type="ECO:0000313" key="1">
    <source>
        <dbReference type="EMBL" id="SDI15297.1"/>
    </source>
</evidence>
<dbReference type="EMBL" id="FNEJ01000001">
    <property type="protein sequence ID" value="SDI15297.1"/>
    <property type="molecule type" value="Genomic_DNA"/>
</dbReference>